<dbReference type="EMBL" id="JBHMAS010000127">
    <property type="protein sequence ID" value="MFB9785443.1"/>
    <property type="molecule type" value="Genomic_DNA"/>
</dbReference>
<sequence length="55" mass="5968">MSLAPFLVVVLGIPAGMAAIIGLMTAGNERKSRVDRPMRRMRAEISRLNSENAAQ</sequence>
<evidence type="ECO:0000313" key="3">
    <source>
        <dbReference type="Proteomes" id="UP001589587"/>
    </source>
</evidence>
<organism evidence="2 3">
    <name type="scientific">Rhodococcus baikonurensis</name>
    <dbReference type="NCBI Taxonomy" id="172041"/>
    <lineage>
        <taxon>Bacteria</taxon>
        <taxon>Bacillati</taxon>
        <taxon>Actinomycetota</taxon>
        <taxon>Actinomycetes</taxon>
        <taxon>Mycobacteriales</taxon>
        <taxon>Nocardiaceae</taxon>
        <taxon>Rhodococcus</taxon>
        <taxon>Rhodococcus erythropolis group</taxon>
    </lineage>
</organism>
<protein>
    <submittedName>
        <fullName evidence="2">Uncharacterized protein</fullName>
    </submittedName>
</protein>
<accession>A0ABV5XSH3</accession>
<keyword evidence="3" id="KW-1185">Reference proteome</keyword>
<proteinExistence type="predicted"/>
<name>A0ABV5XSH3_9NOCA</name>
<keyword evidence="1" id="KW-1133">Transmembrane helix</keyword>
<reference evidence="2 3" key="1">
    <citation type="submission" date="2024-09" db="EMBL/GenBank/DDBJ databases">
        <authorList>
            <person name="Sun Q."/>
            <person name="Mori K."/>
        </authorList>
    </citation>
    <scope>NUCLEOTIDE SEQUENCE [LARGE SCALE GENOMIC DNA]</scope>
    <source>
        <strain evidence="2 3">JCM 11411</strain>
    </source>
</reference>
<comment type="caution">
    <text evidence="2">The sequence shown here is derived from an EMBL/GenBank/DDBJ whole genome shotgun (WGS) entry which is preliminary data.</text>
</comment>
<evidence type="ECO:0000256" key="1">
    <source>
        <dbReference type="SAM" id="Phobius"/>
    </source>
</evidence>
<feature type="transmembrane region" description="Helical" evidence="1">
    <location>
        <begin position="6"/>
        <end position="26"/>
    </location>
</feature>
<keyword evidence="1" id="KW-0812">Transmembrane</keyword>
<gene>
    <name evidence="2" type="ORF">ACFFQ6_37730</name>
</gene>
<keyword evidence="1" id="KW-0472">Membrane</keyword>
<evidence type="ECO:0000313" key="2">
    <source>
        <dbReference type="EMBL" id="MFB9785443.1"/>
    </source>
</evidence>
<dbReference type="Proteomes" id="UP001589587">
    <property type="component" value="Unassembled WGS sequence"/>
</dbReference>
<dbReference type="RefSeq" id="WP_155419211.1">
    <property type="nucleotide sequence ID" value="NZ_JBHMAS010000127.1"/>
</dbReference>